<dbReference type="Proteomes" id="UP001168972">
    <property type="component" value="Unassembled WGS sequence"/>
</dbReference>
<accession>A0AA39FBU5</accession>
<organism evidence="1 2">
    <name type="scientific">Microctonus hyperodae</name>
    <name type="common">Parasitoid wasp</name>
    <dbReference type="NCBI Taxonomy" id="165561"/>
    <lineage>
        <taxon>Eukaryota</taxon>
        <taxon>Metazoa</taxon>
        <taxon>Ecdysozoa</taxon>
        <taxon>Arthropoda</taxon>
        <taxon>Hexapoda</taxon>
        <taxon>Insecta</taxon>
        <taxon>Pterygota</taxon>
        <taxon>Neoptera</taxon>
        <taxon>Endopterygota</taxon>
        <taxon>Hymenoptera</taxon>
        <taxon>Apocrita</taxon>
        <taxon>Ichneumonoidea</taxon>
        <taxon>Braconidae</taxon>
        <taxon>Euphorinae</taxon>
        <taxon>Microctonus</taxon>
    </lineage>
</organism>
<name>A0AA39FBU5_MICHY</name>
<sequence length="83" mass="9788">MEDGKISFLVIVQIPSNQKVKEIKNFLHRHLLIYSREDTRILEDGLDELPMILADDFNINYAIADSIPYDEIPRTKIRFKNQQ</sequence>
<proteinExistence type="predicted"/>
<dbReference type="EMBL" id="JAQQBR010001832">
    <property type="protein sequence ID" value="KAK0166596.1"/>
    <property type="molecule type" value="Genomic_DNA"/>
</dbReference>
<reference evidence="1" key="2">
    <citation type="submission" date="2023-03" db="EMBL/GenBank/DDBJ databases">
        <authorList>
            <person name="Inwood S.N."/>
            <person name="Skelly J.G."/>
            <person name="Guhlin J."/>
            <person name="Harrop T.W.R."/>
            <person name="Goldson S.G."/>
            <person name="Dearden P.K."/>
        </authorList>
    </citation>
    <scope>NUCLEOTIDE SEQUENCE</scope>
    <source>
        <strain evidence="1">Lincoln</strain>
        <tissue evidence="1">Whole body</tissue>
    </source>
</reference>
<dbReference type="AlphaFoldDB" id="A0AA39FBU5"/>
<evidence type="ECO:0000313" key="2">
    <source>
        <dbReference type="Proteomes" id="UP001168972"/>
    </source>
</evidence>
<evidence type="ECO:0000313" key="1">
    <source>
        <dbReference type="EMBL" id="KAK0166596.1"/>
    </source>
</evidence>
<gene>
    <name evidence="1" type="ORF">PV327_004089</name>
</gene>
<reference evidence="1" key="1">
    <citation type="journal article" date="2023" name="bioRxiv">
        <title>Scaffold-level genome assemblies of two parasitoid biocontrol wasps reveal the parthenogenesis mechanism and an associated novel virus.</title>
        <authorList>
            <person name="Inwood S."/>
            <person name="Skelly J."/>
            <person name="Guhlin J."/>
            <person name="Harrop T."/>
            <person name="Goldson S."/>
            <person name="Dearden P."/>
        </authorList>
    </citation>
    <scope>NUCLEOTIDE SEQUENCE</scope>
    <source>
        <strain evidence="1">Lincoln</strain>
        <tissue evidence="1">Whole body</tissue>
    </source>
</reference>
<protein>
    <submittedName>
        <fullName evidence="1">Uncharacterized protein</fullName>
    </submittedName>
</protein>
<comment type="caution">
    <text evidence="1">The sequence shown here is derived from an EMBL/GenBank/DDBJ whole genome shotgun (WGS) entry which is preliminary data.</text>
</comment>
<keyword evidence="2" id="KW-1185">Reference proteome</keyword>